<dbReference type="EMBL" id="CACVBM020001151">
    <property type="protein sequence ID" value="CAA7035145.1"/>
    <property type="molecule type" value="Genomic_DNA"/>
</dbReference>
<feature type="domain" description="Prolamin-like" evidence="3">
    <location>
        <begin position="36"/>
        <end position="88"/>
    </location>
</feature>
<dbReference type="GO" id="GO:2000008">
    <property type="term" value="P:regulation of protein localization to cell surface"/>
    <property type="evidence" value="ECO:0007669"/>
    <property type="project" value="TreeGrafter"/>
</dbReference>
<dbReference type="InterPro" id="IPR008502">
    <property type="entry name" value="Prolamin-like"/>
</dbReference>
<dbReference type="GO" id="GO:0031982">
    <property type="term" value="C:vesicle"/>
    <property type="evidence" value="ECO:0007669"/>
    <property type="project" value="TreeGrafter"/>
</dbReference>
<dbReference type="Pfam" id="PF05617">
    <property type="entry name" value="Prolamin_like"/>
    <property type="match status" value="1"/>
</dbReference>
<evidence type="ECO:0000313" key="7">
    <source>
        <dbReference type="EMBL" id="CAA7035147.1"/>
    </source>
</evidence>
<dbReference type="PANTHER" id="PTHR31181">
    <property type="entry name" value="EGG CELL-SECRETED PROTEIN 1.4"/>
    <property type="match status" value="1"/>
</dbReference>
<dbReference type="AlphaFoldDB" id="A0A6D2I290"/>
<gene>
    <name evidence="6" type="ORF">MERR_LOCUS22380</name>
    <name evidence="7" type="ORF">MERR_LOCUS22382</name>
    <name evidence="4" type="ORF">MERR_LOCUS9767</name>
    <name evidence="5" type="ORF">MERR_LOCUS9769</name>
</gene>
<evidence type="ECO:0000313" key="8">
    <source>
        <dbReference type="Proteomes" id="UP000467841"/>
    </source>
</evidence>
<evidence type="ECO:0000313" key="6">
    <source>
        <dbReference type="EMBL" id="CAA7035145.1"/>
    </source>
</evidence>
<evidence type="ECO:0000256" key="1">
    <source>
        <dbReference type="ARBA" id="ARBA00022729"/>
    </source>
</evidence>
<keyword evidence="8" id="KW-1185">Reference proteome</keyword>
<feature type="signal peptide" evidence="2">
    <location>
        <begin position="1"/>
        <end position="26"/>
    </location>
</feature>
<accession>A0A6D2I290</accession>
<dbReference type="Proteomes" id="UP000467841">
    <property type="component" value="Unassembled WGS sequence"/>
</dbReference>
<keyword evidence="1 2" id="KW-0732">Signal</keyword>
<name>A0A6D2I290_9BRAS</name>
<organism evidence="5 8">
    <name type="scientific">Microthlaspi erraticum</name>
    <dbReference type="NCBI Taxonomy" id="1685480"/>
    <lineage>
        <taxon>Eukaryota</taxon>
        <taxon>Viridiplantae</taxon>
        <taxon>Streptophyta</taxon>
        <taxon>Embryophyta</taxon>
        <taxon>Tracheophyta</taxon>
        <taxon>Spermatophyta</taxon>
        <taxon>Magnoliopsida</taxon>
        <taxon>eudicotyledons</taxon>
        <taxon>Gunneridae</taxon>
        <taxon>Pentapetalae</taxon>
        <taxon>rosids</taxon>
        <taxon>malvids</taxon>
        <taxon>Brassicales</taxon>
        <taxon>Brassicaceae</taxon>
        <taxon>Coluteocarpeae</taxon>
        <taxon>Microthlaspi</taxon>
    </lineage>
</organism>
<evidence type="ECO:0000313" key="4">
    <source>
        <dbReference type="EMBL" id="CAA7022532.1"/>
    </source>
</evidence>
<dbReference type="EMBL" id="CACVBM020001151">
    <property type="protein sequence ID" value="CAA7035147.1"/>
    <property type="molecule type" value="Genomic_DNA"/>
</dbReference>
<dbReference type="GO" id="GO:0009567">
    <property type="term" value="P:double fertilization forming a zygote and endosperm"/>
    <property type="evidence" value="ECO:0007669"/>
    <property type="project" value="TreeGrafter"/>
</dbReference>
<dbReference type="EMBL" id="CACVBM020000699">
    <property type="protein sequence ID" value="CAA7022534.1"/>
    <property type="molecule type" value="Genomic_DNA"/>
</dbReference>
<proteinExistence type="predicted"/>
<dbReference type="GO" id="GO:0005576">
    <property type="term" value="C:extracellular region"/>
    <property type="evidence" value="ECO:0007669"/>
    <property type="project" value="TreeGrafter"/>
</dbReference>
<reference evidence="5 8" key="1">
    <citation type="submission" date="2020-01" db="EMBL/GenBank/DDBJ databases">
        <authorList>
            <person name="Mishra B."/>
        </authorList>
    </citation>
    <scope>NUCLEOTIDE SEQUENCE [LARGE SCALE GENOMIC DNA]</scope>
</reference>
<evidence type="ECO:0000256" key="2">
    <source>
        <dbReference type="SAM" id="SignalP"/>
    </source>
</evidence>
<dbReference type="GO" id="GO:0080155">
    <property type="term" value="P:regulation of double fertilization forming a zygote and endosperm"/>
    <property type="evidence" value="ECO:0007669"/>
    <property type="project" value="TreeGrafter"/>
</dbReference>
<protein>
    <recommendedName>
        <fullName evidence="3">Prolamin-like domain-containing protein</fullName>
    </recommendedName>
</protein>
<sequence>MGSNKILTSIVMISMVLLSVSTNIAGRKVAFLNPADCFASIKKVDGCADAVSAILRWDFSHLKHACCDAVEGIAEDCWPVVFPRQPFVHMMIKGICIFP</sequence>
<feature type="chain" id="PRO_5033879915" description="Prolamin-like domain-containing protein" evidence="2">
    <location>
        <begin position="27"/>
        <end position="99"/>
    </location>
</feature>
<evidence type="ECO:0000313" key="5">
    <source>
        <dbReference type="EMBL" id="CAA7022534.1"/>
    </source>
</evidence>
<evidence type="ECO:0000259" key="3">
    <source>
        <dbReference type="Pfam" id="PF05617"/>
    </source>
</evidence>
<dbReference type="EMBL" id="CACVBM020000699">
    <property type="protein sequence ID" value="CAA7022532.1"/>
    <property type="molecule type" value="Genomic_DNA"/>
</dbReference>
<dbReference type="PANTHER" id="PTHR31181:SF81">
    <property type="entry name" value="ECA1 GAMETOGENESIS FAMILY PROTEIN-RELATED"/>
    <property type="match status" value="1"/>
</dbReference>
<dbReference type="OrthoDB" id="1024628at2759"/>